<dbReference type="InterPro" id="IPR012908">
    <property type="entry name" value="PGAP1-ab_dom-like"/>
</dbReference>
<feature type="domain" description="GPI inositol-deacylase winged helix" evidence="7">
    <location>
        <begin position="662"/>
        <end position="741"/>
    </location>
</feature>
<organism evidence="9 10">
    <name type="scientific">Achaetomium macrosporum</name>
    <dbReference type="NCBI Taxonomy" id="79813"/>
    <lineage>
        <taxon>Eukaryota</taxon>
        <taxon>Fungi</taxon>
        <taxon>Dikarya</taxon>
        <taxon>Ascomycota</taxon>
        <taxon>Pezizomycotina</taxon>
        <taxon>Sordariomycetes</taxon>
        <taxon>Sordariomycetidae</taxon>
        <taxon>Sordariales</taxon>
        <taxon>Chaetomiaceae</taxon>
        <taxon>Achaetomium</taxon>
    </lineage>
</organism>
<dbReference type="PANTHER" id="PTHR10039:SF16">
    <property type="entry name" value="GPI INOSITOL-DEACYLASE"/>
    <property type="match status" value="1"/>
</dbReference>
<dbReference type="GO" id="GO:0016788">
    <property type="term" value="F:hydrolase activity, acting on ester bonds"/>
    <property type="evidence" value="ECO:0007669"/>
    <property type="project" value="InterPro"/>
</dbReference>
<dbReference type="InterPro" id="IPR036322">
    <property type="entry name" value="WD40_repeat_dom_sf"/>
</dbReference>
<evidence type="ECO:0000256" key="1">
    <source>
        <dbReference type="ARBA" id="ARBA00003496"/>
    </source>
</evidence>
<reference evidence="9" key="2">
    <citation type="submission" date="2023-05" db="EMBL/GenBank/DDBJ databases">
        <authorList>
            <consortium name="Lawrence Berkeley National Laboratory"/>
            <person name="Steindorff A."/>
            <person name="Hensen N."/>
            <person name="Bonometti L."/>
            <person name="Westerberg I."/>
            <person name="Brannstrom I.O."/>
            <person name="Guillou S."/>
            <person name="Cros-Aarteil S."/>
            <person name="Calhoun S."/>
            <person name="Haridas S."/>
            <person name="Kuo A."/>
            <person name="Mondo S."/>
            <person name="Pangilinan J."/>
            <person name="Riley R."/>
            <person name="Labutti K."/>
            <person name="Andreopoulos B."/>
            <person name="Lipzen A."/>
            <person name="Chen C."/>
            <person name="Yanf M."/>
            <person name="Daum C."/>
            <person name="Ng V."/>
            <person name="Clum A."/>
            <person name="Ohm R."/>
            <person name="Martin F."/>
            <person name="Silar P."/>
            <person name="Natvig D."/>
            <person name="Lalanne C."/>
            <person name="Gautier V."/>
            <person name="Ament-Velasquez S.L."/>
            <person name="Kruys A."/>
            <person name="Hutchinson M.I."/>
            <person name="Powell A.J."/>
            <person name="Barry K."/>
            <person name="Miller A.N."/>
            <person name="Grigoriev I.V."/>
            <person name="Debuchy R."/>
            <person name="Gladieux P."/>
            <person name="Thoren M.H."/>
            <person name="Johannesson H."/>
        </authorList>
    </citation>
    <scope>NUCLEOTIDE SEQUENCE</scope>
    <source>
        <strain evidence="9">CBS 532.94</strain>
    </source>
</reference>
<evidence type="ECO:0000256" key="5">
    <source>
        <dbReference type="SAM" id="MobiDB-lite"/>
    </source>
</evidence>
<dbReference type="InterPro" id="IPR001680">
    <property type="entry name" value="WD40_rpt"/>
</dbReference>
<evidence type="ECO:0000256" key="3">
    <source>
        <dbReference type="ARBA" id="ARBA00022737"/>
    </source>
</evidence>
<dbReference type="InterPro" id="IPR056884">
    <property type="entry name" value="NPHP3-like_N"/>
</dbReference>
<keyword evidence="4" id="KW-0472">Membrane</keyword>
<dbReference type="Pfam" id="PF22939">
    <property type="entry name" value="WHD_GPIID"/>
    <property type="match status" value="1"/>
</dbReference>
<evidence type="ECO:0000259" key="7">
    <source>
        <dbReference type="Pfam" id="PF22939"/>
    </source>
</evidence>
<evidence type="ECO:0000313" key="10">
    <source>
        <dbReference type="Proteomes" id="UP001303760"/>
    </source>
</evidence>
<dbReference type="SUPFAM" id="SSF50978">
    <property type="entry name" value="WD40 repeat-like"/>
    <property type="match status" value="2"/>
</dbReference>
<dbReference type="EC" id="3.1.-.-" evidence="4"/>
<reference evidence="9" key="1">
    <citation type="journal article" date="2023" name="Mol. Phylogenet. Evol.">
        <title>Genome-scale phylogeny and comparative genomics of the fungal order Sordariales.</title>
        <authorList>
            <person name="Hensen N."/>
            <person name="Bonometti L."/>
            <person name="Westerberg I."/>
            <person name="Brannstrom I.O."/>
            <person name="Guillou S."/>
            <person name="Cros-Aarteil S."/>
            <person name="Calhoun S."/>
            <person name="Haridas S."/>
            <person name="Kuo A."/>
            <person name="Mondo S."/>
            <person name="Pangilinan J."/>
            <person name="Riley R."/>
            <person name="LaButti K."/>
            <person name="Andreopoulos B."/>
            <person name="Lipzen A."/>
            <person name="Chen C."/>
            <person name="Yan M."/>
            <person name="Daum C."/>
            <person name="Ng V."/>
            <person name="Clum A."/>
            <person name="Steindorff A."/>
            <person name="Ohm R.A."/>
            <person name="Martin F."/>
            <person name="Silar P."/>
            <person name="Natvig D.O."/>
            <person name="Lalanne C."/>
            <person name="Gautier V."/>
            <person name="Ament-Velasquez S.L."/>
            <person name="Kruys A."/>
            <person name="Hutchinson M.I."/>
            <person name="Powell A.J."/>
            <person name="Barry K."/>
            <person name="Miller A.N."/>
            <person name="Grigoriev I.V."/>
            <person name="Debuchy R."/>
            <person name="Gladieux P."/>
            <person name="Hiltunen Thoren M."/>
            <person name="Johannesson H."/>
        </authorList>
    </citation>
    <scope>NUCLEOTIDE SEQUENCE</scope>
    <source>
        <strain evidence="9">CBS 532.94</strain>
    </source>
</reference>
<dbReference type="SMART" id="SM00320">
    <property type="entry name" value="WD40"/>
    <property type="match status" value="4"/>
</dbReference>
<dbReference type="Proteomes" id="UP001303760">
    <property type="component" value="Unassembled WGS sequence"/>
</dbReference>
<feature type="region of interest" description="Disordered" evidence="5">
    <location>
        <begin position="1569"/>
        <end position="1610"/>
    </location>
</feature>
<evidence type="ECO:0000256" key="4">
    <source>
        <dbReference type="RuleBase" id="RU365011"/>
    </source>
</evidence>
<dbReference type="InterPro" id="IPR054471">
    <property type="entry name" value="GPIID_WHD"/>
</dbReference>
<dbReference type="InterPro" id="IPR015943">
    <property type="entry name" value="WD40/YVTN_repeat-like_dom_sf"/>
</dbReference>
<feature type="compositionally biased region" description="Low complexity" evidence="5">
    <location>
        <begin position="1585"/>
        <end position="1608"/>
    </location>
</feature>
<dbReference type="EMBL" id="MU860290">
    <property type="protein sequence ID" value="KAK4235181.1"/>
    <property type="molecule type" value="Genomic_DNA"/>
</dbReference>
<dbReference type="Pfam" id="PF07819">
    <property type="entry name" value="PGAP1"/>
    <property type="match status" value="1"/>
</dbReference>
<comment type="subcellular location">
    <subcellularLocation>
        <location evidence="4">Endoplasmic reticulum membrane</location>
    </subcellularLocation>
</comment>
<dbReference type="GO" id="GO:0005789">
    <property type="term" value="C:endoplasmic reticulum membrane"/>
    <property type="evidence" value="ECO:0007669"/>
    <property type="project" value="UniProtKB-SubCell"/>
</dbReference>
<name>A0AAN7C583_9PEZI</name>
<comment type="function">
    <text evidence="1 4">Involved in inositol deacylation of GPI-anchored proteins which plays important roles in the quality control and ER-associated degradation of GPI-anchored proteins.</text>
</comment>
<sequence length="1718" mass="188559">MQEMHAKATMCLVPLLYPATRTIIAHGPLVNIARRMDQQHKKHFAGLLSRSGADRSLQRAFAHTNVDSKSFSVSVSSTDSSDDEKGPLGLTTVYEPEPPTSPVADIVFIHGLGGGSRKTWSYSPEPRHYWPQAWLPADNDFQDVRIHTFGYKADWGERRQSILNIHSFGESLLGALRNHPGVRRTGTRIVLVGHSMGGCVAKKAYILARQDPTAADLARRMHSIFFLATPHRGSDMASTLQSILAVSFNKKPYVADLTPNSASLTAINDVFRHFAPDLRLWSFYETLPTFNRIVVERHSATLGYHNEEITPLDTNHRQICKFDTPADPNYKILRNALLTAVDLIRAAGKLEVTPSKPSMPSSEANSLLRSFLGVRESVESDLTTLQVLKQPGSCEWFTNRTCFAEWKKGTAPEILWLMGKPGAGKSVLSSHVIEQLNPPHAYCSYFICKHGNTTLGDCFRSLAFQMAMQDHSVKEALLQLALDGLTMDNADETSVWRRLFTGCIFKLPGIGQHFWVVDGVDECANFHALFTKRLLVGLPEGLRLFATSRNLEEIERGLASLGPNRAIVQVLSDEDAAEDMRHYVTTGLMELGRPETAEDRERMCEKILQKASGSFLWARLVLQRFEHAWTEEAMDAVLGEIHNDLFELYSRMVQSIEKDRRKLMLAKSIFPWVVLACRPLTIEELRCAIKLDTNQTLQNAAKAIPALCGQLTFIDQHGKVQMIHETAREFLVAEGLGLEVCIDKEQGHTRLGSLLLKYLSSPILKPSPAMAQQNSGRIRGFARTTSTSPPLDTSLLDYACAFFSEHLYRAAPADSQLMDNLCNFLGAENVLFWMEHIARRGNLAPLPRTAMNMREYLGRRMKYVPQSDESVKLVDGWVTDLIRVPAKFRDQLLACPSSIHSLIPPLCPSESVISRTFVVKGLPPGPWDDCLIRMDFEEGQTTAVSHGDRLFAIGLSTGQISLYDTERVRILEFSSEDLFLASCGRKNLTLWNPKSGTVVHSFPLQSPALGIAFLGQKELLGAFQSCELTKWNLVTAEAESISWRGVGRSNRIVPPYPPSCVTLLSTPDEVFLAMGYRSDSIFVLEVLDLQLLGTCEPDIPNNGIRAMVFSPNPELPVLMVSFQDGSLCVFDYLTMEMQVRLRHVYADSLAFSSDGRNVISGSNQGAMEVFEVEQAHNGATITLNAIYRSKHQVDKSIRGVAFSADGLRFVDVRARQGRVWAPAALVRKRTSEGGSWIRTSEGENALLVAPKRSGSVIDIPGEPEEITSPLNLSADGKVVLAGKNNGDVVLFSTTDARQIGILYQHGRGARIVSLALAESRNRVISADNTSRVLVAELQVPLSEVTATSELKRASLVLDRRFWGVVACVLTNAAGDRVLVSGRYGNQLWEVLWEIPSGRAFLAGEGDDTASGASPSNGDWKRAPSPRSVFQHPGNPEWFVVVTEDTVRVYSWENFAEVTSPEGIQLVRELSPVQSSTSWETATASYHVGPGFVVELFRPSSSSSPRLYLWPAAELDPSLASGVGRPAIEPNLDAVSPAVFAVLGIAVPSTLLLLDIKFWICSVELQSLNPAPPTKVPTPRGFSKRSTATPTSSLASSSQSSIQSSSPAAVGPTAHARRHFFALGEWRTRTSDLQCAVAVSRATPGRGGSGSREVVAFAAGPRVVVVQGGLEFSELVAAPGAPGGNGDLSNVADFGGGGFAAQNPWRVVSGSMHRRSSNW</sequence>
<dbReference type="SUPFAM" id="SSF52540">
    <property type="entry name" value="P-loop containing nucleoside triphosphate hydrolases"/>
    <property type="match status" value="1"/>
</dbReference>
<evidence type="ECO:0000259" key="8">
    <source>
        <dbReference type="Pfam" id="PF24883"/>
    </source>
</evidence>
<evidence type="ECO:0000256" key="2">
    <source>
        <dbReference type="ARBA" id="ARBA00015856"/>
    </source>
</evidence>
<comment type="caution">
    <text evidence="9">The sequence shown here is derived from an EMBL/GenBank/DDBJ whole genome shotgun (WGS) entry which is preliminary data.</text>
</comment>
<dbReference type="Gene3D" id="2.130.10.10">
    <property type="entry name" value="YVTN repeat-like/Quinoprotein amine dehydrogenase"/>
    <property type="match status" value="2"/>
</dbReference>
<keyword evidence="4" id="KW-0256">Endoplasmic reticulum</keyword>
<dbReference type="SUPFAM" id="SSF53474">
    <property type="entry name" value="alpha/beta-Hydrolases"/>
    <property type="match status" value="1"/>
</dbReference>
<proteinExistence type="inferred from homology"/>
<protein>
    <recommendedName>
        <fullName evidence="2 4">GPI inositol-deacylase</fullName>
        <ecNumber evidence="4">3.1.-.-</ecNumber>
    </recommendedName>
</protein>
<dbReference type="Gene3D" id="3.40.50.1820">
    <property type="entry name" value="alpha/beta hydrolase"/>
    <property type="match status" value="1"/>
</dbReference>
<evidence type="ECO:0000259" key="6">
    <source>
        <dbReference type="Pfam" id="PF07819"/>
    </source>
</evidence>
<gene>
    <name evidence="9" type="ORF">C8A03DRAFT_46637</name>
</gene>
<evidence type="ECO:0000313" key="9">
    <source>
        <dbReference type="EMBL" id="KAK4235181.1"/>
    </source>
</evidence>
<dbReference type="Gene3D" id="3.40.50.300">
    <property type="entry name" value="P-loop containing nucleotide triphosphate hydrolases"/>
    <property type="match status" value="1"/>
</dbReference>
<dbReference type="InterPro" id="IPR027417">
    <property type="entry name" value="P-loop_NTPase"/>
</dbReference>
<keyword evidence="4" id="KW-0813">Transport</keyword>
<dbReference type="InterPro" id="IPR029058">
    <property type="entry name" value="AB_hydrolase_fold"/>
</dbReference>
<keyword evidence="10" id="KW-1185">Reference proteome</keyword>
<comment type="similarity">
    <text evidence="4">Belongs to the GPI inositol-deacylase family.</text>
</comment>
<feature type="domain" description="GPI inositol-deacylase PGAP1-like alpha/beta" evidence="6">
    <location>
        <begin position="106"/>
        <end position="236"/>
    </location>
</feature>
<feature type="domain" description="Nephrocystin 3-like N-terminal" evidence="8">
    <location>
        <begin position="392"/>
        <end position="549"/>
    </location>
</feature>
<keyword evidence="4" id="KW-0378">Hydrolase</keyword>
<dbReference type="Pfam" id="PF24883">
    <property type="entry name" value="NPHP3_N"/>
    <property type="match status" value="1"/>
</dbReference>
<feature type="region of interest" description="Disordered" evidence="5">
    <location>
        <begin position="1403"/>
        <end position="1428"/>
    </location>
</feature>
<dbReference type="GO" id="GO:0015031">
    <property type="term" value="P:protein transport"/>
    <property type="evidence" value="ECO:0007669"/>
    <property type="project" value="UniProtKB-KW"/>
</dbReference>
<keyword evidence="3" id="KW-0677">Repeat</keyword>
<accession>A0AAN7C583</accession>
<keyword evidence="4" id="KW-0653">Protein transport</keyword>
<dbReference type="PANTHER" id="PTHR10039">
    <property type="entry name" value="AMELOGENIN"/>
    <property type="match status" value="1"/>
</dbReference>